<evidence type="ECO:0000313" key="2">
    <source>
        <dbReference type="Proteomes" id="UP000799755"/>
    </source>
</evidence>
<evidence type="ECO:0000313" key="1">
    <source>
        <dbReference type="EMBL" id="KAF2465196.1"/>
    </source>
</evidence>
<reference evidence="1" key="1">
    <citation type="journal article" date="2020" name="Stud. Mycol.">
        <title>101 Dothideomycetes genomes: a test case for predicting lifestyles and emergence of pathogens.</title>
        <authorList>
            <person name="Haridas S."/>
            <person name="Albert R."/>
            <person name="Binder M."/>
            <person name="Bloem J."/>
            <person name="Labutti K."/>
            <person name="Salamov A."/>
            <person name="Andreopoulos B."/>
            <person name="Baker S."/>
            <person name="Barry K."/>
            <person name="Bills G."/>
            <person name="Bluhm B."/>
            <person name="Cannon C."/>
            <person name="Castanera R."/>
            <person name="Culley D."/>
            <person name="Daum C."/>
            <person name="Ezra D."/>
            <person name="Gonzalez J."/>
            <person name="Henrissat B."/>
            <person name="Kuo A."/>
            <person name="Liang C."/>
            <person name="Lipzen A."/>
            <person name="Lutzoni F."/>
            <person name="Magnuson J."/>
            <person name="Mondo S."/>
            <person name="Nolan M."/>
            <person name="Ohm R."/>
            <person name="Pangilinan J."/>
            <person name="Park H.-J."/>
            <person name="Ramirez L."/>
            <person name="Alfaro M."/>
            <person name="Sun H."/>
            <person name="Tritt A."/>
            <person name="Yoshinaga Y."/>
            <person name="Zwiers L.-H."/>
            <person name="Turgeon B."/>
            <person name="Goodwin S."/>
            <person name="Spatafora J."/>
            <person name="Crous P."/>
            <person name="Grigoriev I."/>
        </authorList>
    </citation>
    <scope>NUCLEOTIDE SEQUENCE</scope>
    <source>
        <strain evidence="1">ATCC 200398</strain>
    </source>
</reference>
<dbReference type="Proteomes" id="UP000799755">
    <property type="component" value="Unassembled WGS sequence"/>
</dbReference>
<protein>
    <submittedName>
        <fullName evidence="1">Uncharacterized protein</fullName>
    </submittedName>
</protein>
<accession>A0ACB6QE50</accession>
<name>A0ACB6QE50_9PLEO</name>
<proteinExistence type="predicted"/>
<keyword evidence="2" id="KW-1185">Reference proteome</keyword>
<organism evidence="1 2">
    <name type="scientific">Lindgomyces ingoldianus</name>
    <dbReference type="NCBI Taxonomy" id="673940"/>
    <lineage>
        <taxon>Eukaryota</taxon>
        <taxon>Fungi</taxon>
        <taxon>Dikarya</taxon>
        <taxon>Ascomycota</taxon>
        <taxon>Pezizomycotina</taxon>
        <taxon>Dothideomycetes</taxon>
        <taxon>Pleosporomycetidae</taxon>
        <taxon>Pleosporales</taxon>
        <taxon>Lindgomycetaceae</taxon>
        <taxon>Lindgomyces</taxon>
    </lineage>
</organism>
<dbReference type="EMBL" id="MU003531">
    <property type="protein sequence ID" value="KAF2465196.1"/>
    <property type="molecule type" value="Genomic_DNA"/>
</dbReference>
<gene>
    <name evidence="1" type="ORF">BDR25DRAFT_360830</name>
</gene>
<sequence>MSGIWGGYLAEDLVKQLRHNTPLLLAQSLQIFKSHESRTLRTVYYCGLRLGNPRMVYEPQGSFKLNQVHMSNTLASLCRYINSEGGQRYAFMGFANPFSMFFFHVPVTTLYVKRKLNYSRPMIMLTKTLKLRYECEVFYMQKKRHSWES</sequence>
<comment type="caution">
    <text evidence="1">The sequence shown here is derived from an EMBL/GenBank/DDBJ whole genome shotgun (WGS) entry which is preliminary data.</text>
</comment>